<name>A0AAD7C6G0_MYCRO</name>
<protein>
    <submittedName>
        <fullName evidence="1">Uncharacterized protein</fullName>
    </submittedName>
</protein>
<dbReference type="Proteomes" id="UP001221757">
    <property type="component" value="Unassembled WGS sequence"/>
</dbReference>
<dbReference type="EMBL" id="JARKIE010000433">
    <property type="protein sequence ID" value="KAJ7640193.1"/>
    <property type="molecule type" value="Genomic_DNA"/>
</dbReference>
<evidence type="ECO:0000313" key="1">
    <source>
        <dbReference type="EMBL" id="KAJ7640193.1"/>
    </source>
</evidence>
<accession>A0AAD7C6G0</accession>
<sequence length="667" mass="74791">MAGRISARDLHQMAVYLRAKKNFHDACDLRPWITISAQRARTSKSLLPAAGSGLTRGSTKFGHRRFQWLGIIGSTRHLIEVLDFCTDEGLNIKILYPVFYSILNSTRIVEDLENSPDFSPDDAPITLIALHFLSIDITSPFLPLDILPDLWATMWPWIRLIDSYWDSLPTLHEWFPSIQIYTDHISLFARLLSEEGTPSLHATPGVHLVIVRVWTILLKNEDCFRDPGFRLVCPLLEGLGVFHPVHLAEVLDGVGTVHELVTENTAHLLQPIFGLLYLHEMKDGGDPDWDALLAAIIGCTTAGIASGPVVQYLVEFIDRTLCPYTVYYSVLKHMRPALERDGKRPARPKISTVFPHWEKFVSAAQLHIRGLEVYELNGITSYNKKNSNAARPVSRLITAPRNVGLWIGTHMAIALHAEVSHPTDIALALQVQFMQENPNELSVTRLHESNTSNTTGFPTTVAELKTPSEIPELDLFGNGILGSLSLSDPAMPRNAKRRRWILKYIGDKYARHSLDSTMGATHMQGADKWYVSQRVALDTSEAMSSREVQVGAHVDRLRERSGDVEAVSDPRWGMVRGHGMVVGGKKVCCRARTSENERGRELPKLTWKHLLNKEMLSHELKGEMSKTTAVTDISMAKYLSLHPPILQRTFSLPPFEMGATPNQERLS</sequence>
<comment type="caution">
    <text evidence="1">The sequence shown here is derived from an EMBL/GenBank/DDBJ whole genome shotgun (WGS) entry which is preliminary data.</text>
</comment>
<reference evidence="1" key="1">
    <citation type="submission" date="2023-03" db="EMBL/GenBank/DDBJ databases">
        <title>Massive genome expansion in bonnet fungi (Mycena s.s.) driven by repeated elements and novel gene families across ecological guilds.</title>
        <authorList>
            <consortium name="Lawrence Berkeley National Laboratory"/>
            <person name="Harder C.B."/>
            <person name="Miyauchi S."/>
            <person name="Viragh M."/>
            <person name="Kuo A."/>
            <person name="Thoen E."/>
            <person name="Andreopoulos B."/>
            <person name="Lu D."/>
            <person name="Skrede I."/>
            <person name="Drula E."/>
            <person name="Henrissat B."/>
            <person name="Morin E."/>
            <person name="Kohler A."/>
            <person name="Barry K."/>
            <person name="LaButti K."/>
            <person name="Morin E."/>
            <person name="Salamov A."/>
            <person name="Lipzen A."/>
            <person name="Mereny Z."/>
            <person name="Hegedus B."/>
            <person name="Baldrian P."/>
            <person name="Stursova M."/>
            <person name="Weitz H."/>
            <person name="Taylor A."/>
            <person name="Grigoriev I.V."/>
            <person name="Nagy L.G."/>
            <person name="Martin F."/>
            <person name="Kauserud H."/>
        </authorList>
    </citation>
    <scope>NUCLEOTIDE SEQUENCE</scope>
    <source>
        <strain evidence="1">CBHHK067</strain>
    </source>
</reference>
<evidence type="ECO:0000313" key="2">
    <source>
        <dbReference type="Proteomes" id="UP001221757"/>
    </source>
</evidence>
<keyword evidence="2" id="KW-1185">Reference proteome</keyword>
<gene>
    <name evidence="1" type="ORF">B0H17DRAFT_1276820</name>
</gene>
<dbReference type="AlphaFoldDB" id="A0AAD7C6G0"/>
<proteinExistence type="predicted"/>
<organism evidence="1 2">
    <name type="scientific">Mycena rosella</name>
    <name type="common">Pink bonnet</name>
    <name type="synonym">Agaricus rosellus</name>
    <dbReference type="NCBI Taxonomy" id="1033263"/>
    <lineage>
        <taxon>Eukaryota</taxon>
        <taxon>Fungi</taxon>
        <taxon>Dikarya</taxon>
        <taxon>Basidiomycota</taxon>
        <taxon>Agaricomycotina</taxon>
        <taxon>Agaricomycetes</taxon>
        <taxon>Agaricomycetidae</taxon>
        <taxon>Agaricales</taxon>
        <taxon>Marasmiineae</taxon>
        <taxon>Mycenaceae</taxon>
        <taxon>Mycena</taxon>
    </lineage>
</organism>